<organism evidence="10 11">
    <name type="scientific">Seriola lalandi dorsalis</name>
    <dbReference type="NCBI Taxonomy" id="1841481"/>
    <lineage>
        <taxon>Eukaryota</taxon>
        <taxon>Metazoa</taxon>
        <taxon>Chordata</taxon>
        <taxon>Craniata</taxon>
        <taxon>Vertebrata</taxon>
        <taxon>Euteleostomi</taxon>
        <taxon>Actinopterygii</taxon>
        <taxon>Neopterygii</taxon>
        <taxon>Teleostei</taxon>
        <taxon>Neoteleostei</taxon>
        <taxon>Acanthomorphata</taxon>
        <taxon>Carangaria</taxon>
        <taxon>Carangiformes</taxon>
        <taxon>Carangidae</taxon>
        <taxon>Seriola</taxon>
    </lineage>
</organism>
<reference evidence="10" key="2">
    <citation type="submission" date="2025-09" db="UniProtKB">
        <authorList>
            <consortium name="Ensembl"/>
        </authorList>
    </citation>
    <scope>IDENTIFICATION</scope>
</reference>
<dbReference type="Pfam" id="PF00630">
    <property type="entry name" value="Filamin"/>
    <property type="match status" value="1"/>
</dbReference>
<dbReference type="InterPro" id="IPR017868">
    <property type="entry name" value="Filamin/ABP280_repeat-like"/>
</dbReference>
<keyword evidence="11" id="KW-1185">Reference proteome</keyword>
<evidence type="ECO:0000256" key="7">
    <source>
        <dbReference type="ARBA" id="ARBA00023180"/>
    </source>
</evidence>
<evidence type="ECO:0000256" key="6">
    <source>
        <dbReference type="ARBA" id="ARBA00022824"/>
    </source>
</evidence>
<dbReference type="InterPro" id="IPR014756">
    <property type="entry name" value="Ig_E-set"/>
</dbReference>
<proteinExistence type="inferred from homology"/>
<dbReference type="Proteomes" id="UP000261360">
    <property type="component" value="Unplaced"/>
</dbReference>
<comment type="pathway">
    <text evidence="1">Protein modification; protein glycosylation.</text>
</comment>
<dbReference type="Ensembl" id="ENSSLDT00000013723.1">
    <property type="protein sequence ID" value="ENSSLDP00000013239.1"/>
    <property type="gene ID" value="ENSSLDG00000010546.1"/>
</dbReference>
<dbReference type="GeneTree" id="ENSGT00940000158318"/>
<evidence type="ECO:0000313" key="10">
    <source>
        <dbReference type="Ensembl" id="ENSSLDP00000013239.1"/>
    </source>
</evidence>
<keyword evidence="4" id="KW-0808">Transferase</keyword>
<dbReference type="InterPro" id="IPR013783">
    <property type="entry name" value="Ig-like_fold"/>
</dbReference>
<accession>A0A3B4X6G1</accession>
<keyword evidence="6" id="KW-0256">Endoplasmic reticulum</keyword>
<evidence type="ECO:0000256" key="3">
    <source>
        <dbReference type="ARBA" id="ARBA00022676"/>
    </source>
</evidence>
<keyword evidence="5" id="KW-0732">Signal</keyword>
<keyword evidence="3" id="KW-0328">Glycosyltransferase</keyword>
<comment type="catalytic activity">
    <reaction evidence="8">
        <text>L-seryl-[EGF-like domain protein] + UDP-alpha-D-xylose = 3-O-(beta-D-xylosyl)-L-seryl-[EGF-like domain protein] + UDP + H(+)</text>
        <dbReference type="Rhea" id="RHEA:62016"/>
        <dbReference type="Rhea" id="RHEA-COMP:16010"/>
        <dbReference type="Rhea" id="RHEA-COMP:16011"/>
        <dbReference type="ChEBI" id="CHEBI:15378"/>
        <dbReference type="ChEBI" id="CHEBI:29999"/>
        <dbReference type="ChEBI" id="CHEBI:57632"/>
        <dbReference type="ChEBI" id="CHEBI:58223"/>
        <dbReference type="ChEBI" id="CHEBI:132085"/>
    </reaction>
</comment>
<evidence type="ECO:0000256" key="5">
    <source>
        <dbReference type="ARBA" id="ARBA00022729"/>
    </source>
</evidence>
<dbReference type="SUPFAM" id="SSF81296">
    <property type="entry name" value="E set domains"/>
    <property type="match status" value="1"/>
</dbReference>
<evidence type="ECO:0000256" key="4">
    <source>
        <dbReference type="ARBA" id="ARBA00022679"/>
    </source>
</evidence>
<evidence type="ECO:0000313" key="11">
    <source>
        <dbReference type="Proteomes" id="UP000261360"/>
    </source>
</evidence>
<dbReference type="GO" id="GO:0016757">
    <property type="term" value="F:glycosyltransferase activity"/>
    <property type="evidence" value="ECO:0007669"/>
    <property type="project" value="UniProtKB-KW"/>
</dbReference>
<evidence type="ECO:0000256" key="1">
    <source>
        <dbReference type="ARBA" id="ARBA00004922"/>
    </source>
</evidence>
<dbReference type="FunFam" id="2.60.40.10:FF:000419">
    <property type="entry name" value="KDEL (Lys-Asp-Glu-Leu) containing 1"/>
    <property type="match status" value="1"/>
</dbReference>
<keyword evidence="7" id="KW-0325">Glycoprotein</keyword>
<reference evidence="10" key="1">
    <citation type="submission" date="2025-08" db="UniProtKB">
        <authorList>
            <consortium name="Ensembl"/>
        </authorList>
    </citation>
    <scope>IDENTIFICATION</scope>
</reference>
<name>A0A3B4X6G1_SERLL</name>
<dbReference type="AlphaFoldDB" id="A0A3B4X6G1"/>
<dbReference type="Gene3D" id="2.60.40.10">
    <property type="entry name" value="Immunoglobulins"/>
    <property type="match status" value="1"/>
</dbReference>
<comment type="similarity">
    <text evidence="2">Belongs to the KDELC family.</text>
</comment>
<protein>
    <submittedName>
        <fullName evidence="10">Uncharacterized protein</fullName>
    </submittedName>
</protein>
<dbReference type="GO" id="GO:0007399">
    <property type="term" value="P:nervous system development"/>
    <property type="evidence" value="ECO:0007669"/>
    <property type="project" value="UniProtKB-ARBA"/>
</dbReference>
<sequence length="122" mass="13874">FTHALCLKVDISFTVPFIAKTKTTLLLSPASFFQLCALLTGTHSPYSSPHSFTTSPGENTFEVKIVSPVEQFTRIWIQVLDRQDGSFLVRYRMYATYTDLHIHILLKSKHVAKSPFILKGRK</sequence>
<evidence type="ECO:0000256" key="8">
    <source>
        <dbReference type="ARBA" id="ARBA00047553"/>
    </source>
</evidence>
<evidence type="ECO:0000256" key="9">
    <source>
        <dbReference type="ARBA" id="ARBA00049246"/>
    </source>
</evidence>
<comment type="catalytic activity">
    <reaction evidence="9">
        <text>L-seryl-[EGF-like domain protein] + UDP-alpha-D-glucose = 3-O-(beta-D-glucosyl)-L-seryl-[EGF-like domain protein] + UDP + H(+)</text>
        <dbReference type="Rhea" id="RHEA:58116"/>
        <dbReference type="Rhea" id="RHEA-COMP:14610"/>
        <dbReference type="Rhea" id="RHEA-COMP:16010"/>
        <dbReference type="ChEBI" id="CHEBI:15378"/>
        <dbReference type="ChEBI" id="CHEBI:29999"/>
        <dbReference type="ChEBI" id="CHEBI:58223"/>
        <dbReference type="ChEBI" id="CHEBI:58885"/>
        <dbReference type="ChEBI" id="CHEBI:140576"/>
    </reaction>
</comment>
<evidence type="ECO:0000256" key="2">
    <source>
        <dbReference type="ARBA" id="ARBA00006063"/>
    </source>
</evidence>